<evidence type="ECO:0000313" key="2">
    <source>
        <dbReference type="Proteomes" id="UP001469553"/>
    </source>
</evidence>
<dbReference type="EMBL" id="JAHRIP010067832">
    <property type="protein sequence ID" value="MEQ2307857.1"/>
    <property type="molecule type" value="Genomic_DNA"/>
</dbReference>
<protein>
    <submittedName>
        <fullName evidence="1">Uncharacterized protein</fullName>
    </submittedName>
</protein>
<name>A0ABV0ZNN1_9TELE</name>
<gene>
    <name evidence="1" type="ORF">AMECASPLE_022424</name>
</gene>
<evidence type="ECO:0000313" key="1">
    <source>
        <dbReference type="EMBL" id="MEQ2307857.1"/>
    </source>
</evidence>
<organism evidence="1 2">
    <name type="scientific">Ameca splendens</name>
    <dbReference type="NCBI Taxonomy" id="208324"/>
    <lineage>
        <taxon>Eukaryota</taxon>
        <taxon>Metazoa</taxon>
        <taxon>Chordata</taxon>
        <taxon>Craniata</taxon>
        <taxon>Vertebrata</taxon>
        <taxon>Euteleostomi</taxon>
        <taxon>Actinopterygii</taxon>
        <taxon>Neopterygii</taxon>
        <taxon>Teleostei</taxon>
        <taxon>Neoteleostei</taxon>
        <taxon>Acanthomorphata</taxon>
        <taxon>Ovalentaria</taxon>
        <taxon>Atherinomorphae</taxon>
        <taxon>Cyprinodontiformes</taxon>
        <taxon>Goodeidae</taxon>
        <taxon>Ameca</taxon>
    </lineage>
</organism>
<sequence>QSLERTLAASLLPFSTCFCSVLLDKTTSSLLFLRCNDIIHKAQMKRNYLAYTGLLWLFADSHSELEVRGRDLVHCHQATGNFSRWKLGFICWHTERLLIL</sequence>
<accession>A0ABV0ZNN1</accession>
<feature type="non-terminal residue" evidence="1">
    <location>
        <position position="1"/>
    </location>
</feature>
<reference evidence="1 2" key="1">
    <citation type="submission" date="2021-06" db="EMBL/GenBank/DDBJ databases">
        <authorList>
            <person name="Palmer J.M."/>
        </authorList>
    </citation>
    <scope>NUCLEOTIDE SEQUENCE [LARGE SCALE GENOMIC DNA]</scope>
    <source>
        <strain evidence="1 2">AS_MEX2019</strain>
        <tissue evidence="1">Muscle</tissue>
    </source>
</reference>
<dbReference type="Proteomes" id="UP001469553">
    <property type="component" value="Unassembled WGS sequence"/>
</dbReference>
<comment type="caution">
    <text evidence="1">The sequence shown here is derived from an EMBL/GenBank/DDBJ whole genome shotgun (WGS) entry which is preliminary data.</text>
</comment>
<keyword evidence="2" id="KW-1185">Reference proteome</keyword>
<proteinExistence type="predicted"/>